<dbReference type="Pfam" id="PF01946">
    <property type="entry name" value="Thi4"/>
    <property type="match status" value="1"/>
</dbReference>
<proteinExistence type="predicted"/>
<evidence type="ECO:0000313" key="6">
    <source>
        <dbReference type="EMBL" id="AEE14412.1"/>
    </source>
</evidence>
<keyword evidence="3" id="KW-0784">Thiamine biosynthesis</keyword>
<dbReference type="Gene3D" id="3.50.50.60">
    <property type="entry name" value="FAD/NAD(P)-binding domain"/>
    <property type="match status" value="1"/>
</dbReference>
<dbReference type="Proteomes" id="UP000011765">
    <property type="component" value="Chromosome"/>
</dbReference>
<evidence type="ECO:0000256" key="4">
    <source>
        <dbReference type="ARBA" id="ARBA00023004"/>
    </source>
</evidence>
<keyword evidence="1" id="KW-0808">Transferase</keyword>
<evidence type="ECO:0000256" key="3">
    <source>
        <dbReference type="ARBA" id="ARBA00022977"/>
    </source>
</evidence>
<dbReference type="KEGG" id="tnr:Thena_0778"/>
<dbReference type="STRING" id="747365.Thena_0778"/>
<dbReference type="SUPFAM" id="SSF51905">
    <property type="entry name" value="FAD/NAD(P)-binding domain"/>
    <property type="match status" value="1"/>
</dbReference>
<gene>
    <name evidence="6" type="ORF">Thena_0778</name>
</gene>
<dbReference type="InterPro" id="IPR002922">
    <property type="entry name" value="Thi4_fam"/>
</dbReference>
<evidence type="ECO:0000256" key="2">
    <source>
        <dbReference type="ARBA" id="ARBA00022723"/>
    </source>
</evidence>
<name>M1E4Q5_9BACT</name>
<dbReference type="GO" id="GO:0009228">
    <property type="term" value="P:thiamine biosynthetic process"/>
    <property type="evidence" value="ECO:0007669"/>
    <property type="project" value="UniProtKB-KW"/>
</dbReference>
<dbReference type="InterPro" id="IPR036188">
    <property type="entry name" value="FAD/NAD-bd_sf"/>
</dbReference>
<dbReference type="OrthoDB" id="9806565at2"/>
<accession>M1E4Q5</accession>
<protein>
    <submittedName>
        <fullName evidence="6">Thiazole biosynthesis enzyme</fullName>
    </submittedName>
</protein>
<dbReference type="AlphaFoldDB" id="M1E4Q5"/>
<keyword evidence="7" id="KW-1185">Reference proteome</keyword>
<dbReference type="GO" id="GO:0046872">
    <property type="term" value="F:metal ion binding"/>
    <property type="evidence" value="ECO:0007669"/>
    <property type="project" value="UniProtKB-KW"/>
</dbReference>
<dbReference type="eggNOG" id="COG1635">
    <property type="taxonomic scope" value="Bacteria"/>
</dbReference>
<keyword evidence="5" id="KW-0520">NAD</keyword>
<reference evidence="6 7" key="1">
    <citation type="submission" date="2011-04" db="EMBL/GenBank/DDBJ databases">
        <title>The complete genome of Thermodesulfobium narugense DSM 14796.</title>
        <authorList>
            <consortium name="US DOE Joint Genome Institute (JGI-PGF)"/>
            <person name="Lucas S."/>
            <person name="Han J."/>
            <person name="Lapidus A."/>
            <person name="Bruce D."/>
            <person name="Goodwin L."/>
            <person name="Pitluck S."/>
            <person name="Peters L."/>
            <person name="Kyrpides N."/>
            <person name="Mavromatis K."/>
            <person name="Pagani I."/>
            <person name="Ivanova N."/>
            <person name="Ovchinnikova G."/>
            <person name="Zhang X."/>
            <person name="Saunders L."/>
            <person name="Detter J.C."/>
            <person name="Tapia R."/>
            <person name="Han C."/>
            <person name="Land M."/>
            <person name="Hauser L."/>
            <person name="Markowitz V."/>
            <person name="Cheng J.-F."/>
            <person name="Hugenholtz P."/>
            <person name="Woyke T."/>
            <person name="Wu D."/>
            <person name="Spring S."/>
            <person name="Schroeder M."/>
            <person name="Brambilla E."/>
            <person name="Klenk H.-P."/>
            <person name="Eisen J.A."/>
        </authorList>
    </citation>
    <scope>NUCLEOTIDE SEQUENCE [LARGE SCALE GENOMIC DNA]</scope>
    <source>
        <strain evidence="6 7">DSM 14796</strain>
    </source>
</reference>
<dbReference type="EMBL" id="CP002690">
    <property type="protein sequence ID" value="AEE14412.1"/>
    <property type="molecule type" value="Genomic_DNA"/>
</dbReference>
<dbReference type="RefSeq" id="WP_013756138.1">
    <property type="nucleotide sequence ID" value="NC_015499.1"/>
</dbReference>
<organism evidence="6 7">
    <name type="scientific">Thermodesulfobium narugense DSM 14796</name>
    <dbReference type="NCBI Taxonomy" id="747365"/>
    <lineage>
        <taxon>Bacteria</taxon>
        <taxon>Pseudomonadati</taxon>
        <taxon>Thermodesulfobiota</taxon>
        <taxon>Thermodesulfobiia</taxon>
        <taxon>Thermodesulfobiales</taxon>
        <taxon>Thermodesulfobiaceae</taxon>
        <taxon>Thermodesulfobium</taxon>
    </lineage>
</organism>
<evidence type="ECO:0000313" key="7">
    <source>
        <dbReference type="Proteomes" id="UP000011765"/>
    </source>
</evidence>
<dbReference type="PRINTS" id="PR00419">
    <property type="entry name" value="ADXRDTASE"/>
</dbReference>
<dbReference type="HOGENOM" id="CLU_053727_2_0_9"/>
<evidence type="ECO:0000256" key="5">
    <source>
        <dbReference type="ARBA" id="ARBA00023027"/>
    </source>
</evidence>
<evidence type="ECO:0000256" key="1">
    <source>
        <dbReference type="ARBA" id="ARBA00022679"/>
    </source>
</evidence>
<keyword evidence="2" id="KW-0479">Metal-binding</keyword>
<dbReference type="GO" id="GO:0016740">
    <property type="term" value="F:transferase activity"/>
    <property type="evidence" value="ECO:0007669"/>
    <property type="project" value="UniProtKB-KW"/>
</dbReference>
<sequence length="259" mass="28080">MTKHFLNPVTDVKVSKLILKHYFENLTDALISDVIIVGGGPSGLTAARELGNSGYKVVIMERKLSPGGGTWGGSMSFNKVVIQKDLKDYLNELELPFIEDEDALVVDSCLFASQLISKALKTQNVKLFNLMTVVDLEYTNNAITGVVVNNTGIEIAGLHVDPMVFQTKAVLDSTGHDAIAANIYSRRVQLPLRKEHFMNAVQGEEDTVNNTKMLANGLFVSGMAANNVDGGSRMGPIFGGMIKSGLKAAKLIMEYIKTV</sequence>
<dbReference type="NCBIfam" id="TIGR00292">
    <property type="entry name" value="sulfide-dependent adenosine diphosphate thiazole synthase"/>
    <property type="match status" value="1"/>
</dbReference>
<dbReference type="PANTHER" id="PTHR43422">
    <property type="entry name" value="THIAMINE THIAZOLE SYNTHASE"/>
    <property type="match status" value="1"/>
</dbReference>
<dbReference type="PANTHER" id="PTHR43422:SF3">
    <property type="entry name" value="THIAMINE THIAZOLE SYNTHASE"/>
    <property type="match status" value="1"/>
</dbReference>
<keyword evidence="4" id="KW-0408">Iron</keyword>